<dbReference type="EMBL" id="JAAALK010000079">
    <property type="protein sequence ID" value="KAG8100249.1"/>
    <property type="molecule type" value="Genomic_DNA"/>
</dbReference>
<proteinExistence type="predicted"/>
<evidence type="ECO:0000313" key="4">
    <source>
        <dbReference type="Proteomes" id="UP000729402"/>
    </source>
</evidence>
<comment type="caution">
    <text evidence="3">The sequence shown here is derived from an EMBL/GenBank/DDBJ whole genome shotgun (WGS) entry which is preliminary data.</text>
</comment>
<feature type="compositionally biased region" description="Polar residues" evidence="2">
    <location>
        <begin position="95"/>
        <end position="106"/>
    </location>
</feature>
<sequence length="188" mass="19991">MSMRDLVEEYVTLGIRPLANKWTEGLFVDYASDELRGLAPNLVDAASDEESTEVAIDVEGSNISGEESSEGSSEDSSLRSENEGETKGGEVHVPTSASTSNQTTIPTGAPIPVGGDGAFDAGQSSEAIVNRRQAEEAIETLKVEAMKAHEVAVKTGSEAEQFCKANEVLANDNAKLRVAKRFLEKEVS</sequence>
<protein>
    <submittedName>
        <fullName evidence="3">Uncharacterized protein</fullName>
    </submittedName>
</protein>
<reference evidence="3" key="1">
    <citation type="journal article" date="2021" name="bioRxiv">
        <title>Whole Genome Assembly and Annotation of Northern Wild Rice, Zizania palustris L., Supports a Whole Genome Duplication in the Zizania Genus.</title>
        <authorList>
            <person name="Haas M."/>
            <person name="Kono T."/>
            <person name="Macchietto M."/>
            <person name="Millas R."/>
            <person name="McGilp L."/>
            <person name="Shao M."/>
            <person name="Duquette J."/>
            <person name="Hirsch C.N."/>
            <person name="Kimball J."/>
        </authorList>
    </citation>
    <scope>NUCLEOTIDE SEQUENCE</scope>
    <source>
        <tissue evidence="3">Fresh leaf tissue</tissue>
    </source>
</reference>
<accession>A0A8J5X2P5</accession>
<reference evidence="3" key="2">
    <citation type="submission" date="2021-02" db="EMBL/GenBank/DDBJ databases">
        <authorList>
            <person name="Kimball J.A."/>
            <person name="Haas M.W."/>
            <person name="Macchietto M."/>
            <person name="Kono T."/>
            <person name="Duquette J."/>
            <person name="Shao M."/>
        </authorList>
    </citation>
    <scope>NUCLEOTIDE SEQUENCE</scope>
    <source>
        <tissue evidence="3">Fresh leaf tissue</tissue>
    </source>
</reference>
<name>A0A8J5X2P5_ZIZPA</name>
<evidence type="ECO:0000256" key="2">
    <source>
        <dbReference type="SAM" id="MobiDB-lite"/>
    </source>
</evidence>
<dbReference type="AlphaFoldDB" id="A0A8J5X2P5"/>
<organism evidence="3 4">
    <name type="scientific">Zizania palustris</name>
    <name type="common">Northern wild rice</name>
    <dbReference type="NCBI Taxonomy" id="103762"/>
    <lineage>
        <taxon>Eukaryota</taxon>
        <taxon>Viridiplantae</taxon>
        <taxon>Streptophyta</taxon>
        <taxon>Embryophyta</taxon>
        <taxon>Tracheophyta</taxon>
        <taxon>Spermatophyta</taxon>
        <taxon>Magnoliopsida</taxon>
        <taxon>Liliopsida</taxon>
        <taxon>Poales</taxon>
        <taxon>Poaceae</taxon>
        <taxon>BOP clade</taxon>
        <taxon>Oryzoideae</taxon>
        <taxon>Oryzeae</taxon>
        <taxon>Zizaniinae</taxon>
        <taxon>Zizania</taxon>
    </lineage>
</organism>
<evidence type="ECO:0000256" key="1">
    <source>
        <dbReference type="SAM" id="Coils"/>
    </source>
</evidence>
<feature type="compositionally biased region" description="Basic and acidic residues" evidence="2">
    <location>
        <begin position="76"/>
        <end position="90"/>
    </location>
</feature>
<dbReference type="Proteomes" id="UP000729402">
    <property type="component" value="Unassembled WGS sequence"/>
</dbReference>
<keyword evidence="4" id="KW-1185">Reference proteome</keyword>
<gene>
    <name evidence="3" type="ORF">GUJ93_ZPchr0013g36611</name>
</gene>
<keyword evidence="1" id="KW-0175">Coiled coil</keyword>
<feature type="coiled-coil region" evidence="1">
    <location>
        <begin position="131"/>
        <end position="186"/>
    </location>
</feature>
<feature type="region of interest" description="Disordered" evidence="2">
    <location>
        <begin position="46"/>
        <end position="126"/>
    </location>
</feature>
<evidence type="ECO:0000313" key="3">
    <source>
        <dbReference type="EMBL" id="KAG8100249.1"/>
    </source>
</evidence>